<keyword evidence="5" id="KW-1185">Reference proteome</keyword>
<evidence type="ECO:0008006" key="6">
    <source>
        <dbReference type="Google" id="ProtNLM"/>
    </source>
</evidence>
<dbReference type="AlphaFoldDB" id="A0AAD6V043"/>
<dbReference type="Gene3D" id="3.50.50.60">
    <property type="entry name" value="FAD/NAD(P)-binding domain"/>
    <property type="match status" value="1"/>
</dbReference>
<comment type="similarity">
    <text evidence="1">Belongs to the paxM FAD-dependent monooxygenase family.</text>
</comment>
<dbReference type="InterPro" id="IPR036188">
    <property type="entry name" value="FAD/NAD-bd_sf"/>
</dbReference>
<evidence type="ECO:0000256" key="1">
    <source>
        <dbReference type="ARBA" id="ARBA00007992"/>
    </source>
</evidence>
<dbReference type="SUPFAM" id="SSF51905">
    <property type="entry name" value="FAD/NAD(P)-binding domain"/>
    <property type="match status" value="1"/>
</dbReference>
<reference evidence="4" key="1">
    <citation type="submission" date="2023-03" db="EMBL/GenBank/DDBJ databases">
        <title>Massive genome expansion in bonnet fungi (Mycena s.s.) driven by repeated elements and novel gene families across ecological guilds.</title>
        <authorList>
            <consortium name="Lawrence Berkeley National Laboratory"/>
            <person name="Harder C.B."/>
            <person name="Miyauchi S."/>
            <person name="Viragh M."/>
            <person name="Kuo A."/>
            <person name="Thoen E."/>
            <person name="Andreopoulos B."/>
            <person name="Lu D."/>
            <person name="Skrede I."/>
            <person name="Drula E."/>
            <person name="Henrissat B."/>
            <person name="Morin E."/>
            <person name="Kohler A."/>
            <person name="Barry K."/>
            <person name="LaButti K."/>
            <person name="Morin E."/>
            <person name="Salamov A."/>
            <person name="Lipzen A."/>
            <person name="Mereny Z."/>
            <person name="Hegedus B."/>
            <person name="Baldrian P."/>
            <person name="Stursova M."/>
            <person name="Weitz H."/>
            <person name="Taylor A."/>
            <person name="Grigoriev I.V."/>
            <person name="Nagy L.G."/>
            <person name="Martin F."/>
            <person name="Kauserud H."/>
        </authorList>
    </citation>
    <scope>NUCLEOTIDE SEQUENCE</scope>
    <source>
        <strain evidence="4">9144</strain>
    </source>
</reference>
<feature type="non-terminal residue" evidence="4">
    <location>
        <position position="1"/>
    </location>
</feature>
<dbReference type="Proteomes" id="UP001219525">
    <property type="component" value="Unassembled WGS sequence"/>
</dbReference>
<dbReference type="Pfam" id="PF13450">
    <property type="entry name" value="NAD_binding_8"/>
    <property type="match status" value="1"/>
</dbReference>
<dbReference type="GO" id="GO:0004497">
    <property type="term" value="F:monooxygenase activity"/>
    <property type="evidence" value="ECO:0007669"/>
    <property type="project" value="UniProtKB-KW"/>
</dbReference>
<dbReference type="InterPro" id="IPR050493">
    <property type="entry name" value="FAD-dep_Monooxygenase_BioMet"/>
</dbReference>
<name>A0AAD6V043_9AGAR</name>
<keyword evidence="3" id="KW-0503">Monooxygenase</keyword>
<dbReference type="PANTHER" id="PTHR13789">
    <property type="entry name" value="MONOOXYGENASE"/>
    <property type="match status" value="1"/>
</dbReference>
<evidence type="ECO:0000256" key="3">
    <source>
        <dbReference type="ARBA" id="ARBA00023033"/>
    </source>
</evidence>
<organism evidence="4 5">
    <name type="scientific">Mycena pura</name>
    <dbReference type="NCBI Taxonomy" id="153505"/>
    <lineage>
        <taxon>Eukaryota</taxon>
        <taxon>Fungi</taxon>
        <taxon>Dikarya</taxon>
        <taxon>Basidiomycota</taxon>
        <taxon>Agaricomycotina</taxon>
        <taxon>Agaricomycetes</taxon>
        <taxon>Agaricomycetidae</taxon>
        <taxon>Agaricales</taxon>
        <taxon>Marasmiineae</taxon>
        <taxon>Mycenaceae</taxon>
        <taxon>Mycena</taxon>
    </lineage>
</organism>
<dbReference type="EMBL" id="JARJCW010000078">
    <property type="protein sequence ID" value="KAJ7197418.1"/>
    <property type="molecule type" value="Genomic_DNA"/>
</dbReference>
<sequence>IVIGASVAGLAAAIALKSSGHNVVVLEKDSELGGTRTGPNGCARVPPNGSKILLDWDLEAAARAKATLMPGFWVNKYGPEETPGSNTLGLHRLSEELLFETQARGDYMIFRHQSLLRILYDKLQAQSSSKAKGKTNYGPHVSVLFKAEVVDVDCASCEVTLQSGEVYKGDAIIGADGAFGIVRQILMDEEDAEPDSATGLALYSANVPKALVVQNGLADIFYDAIGTSIWMGSNRAAMVVPAGEAEDLTLWVYTPDSSQDGTWINEAEMPITDVLGPCDARIRKLAGLAGPATCVQIKKPYELESWVSASGRVLALGQAAHPSTPGAFHCYSASLEDGAFIGRIFSHTRDRARVPEFFNAFQEHREPRCARINAADEMYVQVMTIPDGEMQARRDTGMRANHAEGRSVMDGDLQDVHDDFSFVFGYDAMDDADEWWINWGRFRDASATSNGQDALVNVFNFASVSESVVGYT</sequence>
<evidence type="ECO:0000256" key="2">
    <source>
        <dbReference type="ARBA" id="ARBA00023002"/>
    </source>
</evidence>
<dbReference type="PANTHER" id="PTHR13789:SF309">
    <property type="entry name" value="PUTATIVE (AFU_ORTHOLOGUE AFUA_6G14510)-RELATED"/>
    <property type="match status" value="1"/>
</dbReference>
<evidence type="ECO:0000313" key="4">
    <source>
        <dbReference type="EMBL" id="KAJ7197418.1"/>
    </source>
</evidence>
<evidence type="ECO:0000313" key="5">
    <source>
        <dbReference type="Proteomes" id="UP001219525"/>
    </source>
</evidence>
<gene>
    <name evidence="4" type="ORF">GGX14DRAFT_471303</name>
</gene>
<proteinExistence type="inferred from homology"/>
<protein>
    <recommendedName>
        <fullName evidence="6">FAD/NAD(P)-binding domain-containing protein</fullName>
    </recommendedName>
</protein>
<comment type="caution">
    <text evidence="4">The sequence shown here is derived from an EMBL/GenBank/DDBJ whole genome shotgun (WGS) entry which is preliminary data.</text>
</comment>
<keyword evidence="2" id="KW-0560">Oxidoreductase</keyword>
<accession>A0AAD6V043</accession>